<evidence type="ECO:0000313" key="2">
    <source>
        <dbReference type="EMBL" id="KAH8982878.1"/>
    </source>
</evidence>
<feature type="compositionally biased region" description="Polar residues" evidence="1">
    <location>
        <begin position="64"/>
        <end position="76"/>
    </location>
</feature>
<sequence length="162" mass="17021">MYDNQHKSLSGPQVSLQPSTVQKDQGPIHSPTMSPTTTVAPIAIEHELNGDAILEDRVVGDHCSNASADANFNTSNTHDDDDYITQSDVDDGSGGSSDGTGPETEALEKEMERYVPRTKPSPPAVGAKGSSKPYTQGKGTSTKSGRPLAVTATVKTTAPRPK</sequence>
<dbReference type="EMBL" id="JAKELL010000095">
    <property type="protein sequence ID" value="KAH8982878.1"/>
    <property type="molecule type" value="Genomic_DNA"/>
</dbReference>
<accession>A0AAD4Q6S5</accession>
<gene>
    <name evidence="2" type="ORF">EDB92DRAFT_1617365</name>
</gene>
<dbReference type="AlphaFoldDB" id="A0AAD4Q6S5"/>
<comment type="caution">
    <text evidence="2">The sequence shown here is derived from an EMBL/GenBank/DDBJ whole genome shotgun (WGS) entry which is preliminary data.</text>
</comment>
<feature type="compositionally biased region" description="Polar residues" evidence="1">
    <location>
        <begin position="132"/>
        <end position="144"/>
    </location>
</feature>
<keyword evidence="3" id="KW-1185">Reference proteome</keyword>
<feature type="region of interest" description="Disordered" evidence="1">
    <location>
        <begin position="1"/>
        <end position="40"/>
    </location>
</feature>
<name>A0AAD4Q6S5_9AGAM</name>
<evidence type="ECO:0000313" key="3">
    <source>
        <dbReference type="Proteomes" id="UP001201163"/>
    </source>
</evidence>
<feature type="compositionally biased region" description="Basic and acidic residues" evidence="1">
    <location>
        <begin position="106"/>
        <end position="115"/>
    </location>
</feature>
<protein>
    <submittedName>
        <fullName evidence="2">Uncharacterized protein</fullName>
    </submittedName>
</protein>
<proteinExistence type="predicted"/>
<feature type="region of interest" description="Disordered" evidence="1">
    <location>
        <begin position="64"/>
        <end position="162"/>
    </location>
</feature>
<feature type="compositionally biased region" description="Acidic residues" evidence="1">
    <location>
        <begin position="79"/>
        <end position="91"/>
    </location>
</feature>
<organism evidence="2 3">
    <name type="scientific">Lactarius akahatsu</name>
    <dbReference type="NCBI Taxonomy" id="416441"/>
    <lineage>
        <taxon>Eukaryota</taxon>
        <taxon>Fungi</taxon>
        <taxon>Dikarya</taxon>
        <taxon>Basidiomycota</taxon>
        <taxon>Agaricomycotina</taxon>
        <taxon>Agaricomycetes</taxon>
        <taxon>Russulales</taxon>
        <taxon>Russulaceae</taxon>
        <taxon>Lactarius</taxon>
    </lineage>
</organism>
<evidence type="ECO:0000256" key="1">
    <source>
        <dbReference type="SAM" id="MobiDB-lite"/>
    </source>
</evidence>
<dbReference type="Proteomes" id="UP001201163">
    <property type="component" value="Unassembled WGS sequence"/>
</dbReference>
<reference evidence="2" key="1">
    <citation type="submission" date="2022-01" db="EMBL/GenBank/DDBJ databases">
        <title>Comparative genomics reveals a dynamic genome evolution in the ectomycorrhizal milk-cap (Lactarius) mushrooms.</title>
        <authorList>
            <consortium name="DOE Joint Genome Institute"/>
            <person name="Lebreton A."/>
            <person name="Tang N."/>
            <person name="Kuo A."/>
            <person name="LaButti K."/>
            <person name="Drula E."/>
            <person name="Barry K."/>
            <person name="Clum A."/>
            <person name="Lipzen A."/>
            <person name="Mousain D."/>
            <person name="Ng V."/>
            <person name="Wang R."/>
            <person name="Wang X."/>
            <person name="Dai Y."/>
            <person name="Henrissat B."/>
            <person name="Grigoriev I.V."/>
            <person name="Guerin-Laguette A."/>
            <person name="Yu F."/>
            <person name="Martin F.M."/>
        </authorList>
    </citation>
    <scope>NUCLEOTIDE SEQUENCE</scope>
    <source>
        <strain evidence="2">QP</strain>
    </source>
</reference>
<feature type="compositionally biased region" description="Polar residues" evidence="1">
    <location>
        <begin position="7"/>
        <end position="23"/>
    </location>
</feature>